<feature type="domain" description="RRM" evidence="5">
    <location>
        <begin position="330"/>
        <end position="405"/>
    </location>
</feature>
<dbReference type="PROSITE" id="PS50303">
    <property type="entry name" value="PUM_HD"/>
    <property type="match status" value="1"/>
</dbReference>
<keyword evidence="1" id="KW-0677">Repeat</keyword>
<feature type="compositionally biased region" description="Polar residues" evidence="4">
    <location>
        <begin position="181"/>
        <end position="197"/>
    </location>
</feature>
<dbReference type="STRING" id="1220926.S2JHB4"/>
<dbReference type="eggNOG" id="KOG0153">
    <property type="taxonomic scope" value="Eukaryota"/>
</dbReference>
<feature type="repeat" description="Pumilio" evidence="3">
    <location>
        <begin position="604"/>
        <end position="639"/>
    </location>
</feature>
<dbReference type="SUPFAM" id="SSF54928">
    <property type="entry name" value="RNA-binding domain, RBD"/>
    <property type="match status" value="2"/>
</dbReference>
<dbReference type="FunCoup" id="S2JHB4">
    <property type="interactions" value="10"/>
</dbReference>
<dbReference type="AlphaFoldDB" id="S2JHB4"/>
<dbReference type="SMART" id="SM00360">
    <property type="entry name" value="RRM"/>
    <property type="match status" value="2"/>
</dbReference>
<name>S2JHB4_MUCC1</name>
<dbReference type="PANTHER" id="PTHR47093:SF1">
    <property type="entry name" value="PROTEIN JSN1-RELATED"/>
    <property type="match status" value="1"/>
</dbReference>
<evidence type="ECO:0000313" key="8">
    <source>
        <dbReference type="Proteomes" id="UP000014254"/>
    </source>
</evidence>
<dbReference type="GO" id="GO:0000288">
    <property type="term" value="P:nuclear-transcribed mRNA catabolic process, deadenylation-dependent decay"/>
    <property type="evidence" value="ECO:0007669"/>
    <property type="project" value="TreeGrafter"/>
</dbReference>
<sequence>MFSASMNHLNDSVVQSTVLPPPPSAQPSSRHRSGSVTLPQNAVYNDTPFNAVYSNPYDPSSPIDENASNTIASTLASLGLDDENNNDYGAEDHSIPTRGRSYTVTGQLAGNDMNTRLAFSPFSPHTRSSVLHRPRAISLGMADSFSPFDMSQAAAAAAGASSVSASVTPNTSMPPNPTRLRMQQSVETPLRSSRSSSNLIDMNMDHVYSMDDDYYGQPDGADSPTSAQAQIPSRALWLGNINPSISVPDLVQLFSTYGQVESARILSDKECAFVNFTTKESAVAAKNDLETRLGSKLGGTPVRVGFGKADVNLAMALTNEAGPNAQGPTRALWVGNIPANMNPAILRTIFQAFGAIESVRVLSHKNCGFINFDHQEDAVRARKSLQNKEILGPGTGAVRIGFAKVPPNNPDEAEEIPGTSGHVTPPLPPALPMKPNATSTLTTVTNITMPTTSTTTNGSENYQTAQWATAMMMTNMMMNASGQQQTTQPSLYTAIASERHLIMQQLGQEPSDQMKEDRVPLTYFSVIPAVPELGSDRKLEPLRLREMRKKLENDEQHSLEEVEMIAGECMEEVVELCSDYIGNTVIQKLFEHCSEQTKLRMLEKIAPFLASIGVHKNGTWAAQKIIDYANTPEEIRLVRQHIAPYVPLLLLDQFGNYVVQCCLRKGAEQNQYIFDAIVDKCWEIGQGRFGARAVRAILENPIVTKEQQVYVAAAIVQNTVLLTTNANGVLLLTWFLDTSELPGRYRVLCPRLLPYLNKLSSHKLGSMTVYKVINQTEDPNASALLLNALSEKSKGELVNNKK</sequence>
<feature type="repeat" description="Pumilio" evidence="3">
    <location>
        <begin position="751"/>
        <end position="787"/>
    </location>
</feature>
<protein>
    <recommendedName>
        <fullName evidence="9">PUM-HD domain-containing protein</fullName>
    </recommendedName>
</protein>
<evidence type="ECO:0000259" key="6">
    <source>
        <dbReference type="PROSITE" id="PS50303"/>
    </source>
</evidence>
<evidence type="ECO:0000256" key="2">
    <source>
        <dbReference type="PROSITE-ProRule" id="PRU00176"/>
    </source>
</evidence>
<dbReference type="PROSITE" id="PS50302">
    <property type="entry name" value="PUM"/>
    <property type="match status" value="4"/>
</dbReference>
<feature type="domain" description="RRM" evidence="5">
    <location>
        <begin position="234"/>
        <end position="309"/>
    </location>
</feature>
<dbReference type="InterPro" id="IPR035979">
    <property type="entry name" value="RBD_domain_sf"/>
</dbReference>
<evidence type="ECO:0000256" key="4">
    <source>
        <dbReference type="SAM" id="MobiDB-lite"/>
    </source>
</evidence>
<dbReference type="OrthoDB" id="2017782at2759"/>
<evidence type="ECO:0000259" key="5">
    <source>
        <dbReference type="PROSITE" id="PS50102"/>
    </source>
</evidence>
<feature type="domain" description="PUM-HD" evidence="6">
    <location>
        <begin position="502"/>
        <end position="802"/>
    </location>
</feature>
<dbReference type="InterPro" id="IPR033133">
    <property type="entry name" value="PUM-HD"/>
</dbReference>
<reference evidence="8" key="1">
    <citation type="submission" date="2013-05" db="EMBL/GenBank/DDBJ databases">
        <title>The Genome sequence of Mucor circinelloides f. circinelloides 1006PhL.</title>
        <authorList>
            <consortium name="The Broad Institute Genomics Platform"/>
            <person name="Cuomo C."/>
            <person name="Earl A."/>
            <person name="Findley K."/>
            <person name="Lee S.C."/>
            <person name="Walker B."/>
            <person name="Young S."/>
            <person name="Zeng Q."/>
            <person name="Gargeya S."/>
            <person name="Fitzgerald M."/>
            <person name="Haas B."/>
            <person name="Abouelleil A."/>
            <person name="Allen A.W."/>
            <person name="Alvarado L."/>
            <person name="Arachchi H.M."/>
            <person name="Berlin A.M."/>
            <person name="Chapman S.B."/>
            <person name="Gainer-Dewar J."/>
            <person name="Goldberg J."/>
            <person name="Griggs A."/>
            <person name="Gujja S."/>
            <person name="Hansen M."/>
            <person name="Howarth C."/>
            <person name="Imamovic A."/>
            <person name="Ireland A."/>
            <person name="Larimer J."/>
            <person name="McCowan C."/>
            <person name="Murphy C."/>
            <person name="Pearson M."/>
            <person name="Poon T.W."/>
            <person name="Priest M."/>
            <person name="Roberts A."/>
            <person name="Saif S."/>
            <person name="Shea T."/>
            <person name="Sisk P."/>
            <person name="Sykes S."/>
            <person name="Wortman J."/>
            <person name="Nusbaum C."/>
            <person name="Birren B."/>
        </authorList>
    </citation>
    <scope>NUCLEOTIDE SEQUENCE [LARGE SCALE GENOMIC DNA]</scope>
    <source>
        <strain evidence="8">1006PhL</strain>
    </source>
</reference>
<organism evidence="7 8">
    <name type="scientific">Mucor circinelloides f. circinelloides (strain 1006PhL)</name>
    <name type="common">Mucormycosis agent</name>
    <name type="synonym">Calyptromyces circinelloides</name>
    <dbReference type="NCBI Taxonomy" id="1220926"/>
    <lineage>
        <taxon>Eukaryota</taxon>
        <taxon>Fungi</taxon>
        <taxon>Fungi incertae sedis</taxon>
        <taxon>Mucoromycota</taxon>
        <taxon>Mucoromycotina</taxon>
        <taxon>Mucoromycetes</taxon>
        <taxon>Mucorales</taxon>
        <taxon>Mucorineae</taxon>
        <taxon>Mucoraceae</taxon>
        <taxon>Mucor</taxon>
    </lineage>
</organism>
<dbReference type="SUPFAM" id="SSF48371">
    <property type="entry name" value="ARM repeat"/>
    <property type="match status" value="1"/>
</dbReference>
<dbReference type="InterPro" id="IPR012677">
    <property type="entry name" value="Nucleotide-bd_a/b_plait_sf"/>
</dbReference>
<dbReference type="VEuPathDB" id="FungiDB:HMPREF1544_05289"/>
<dbReference type="OMA" id="NEEHEEM"/>
<dbReference type="Pfam" id="PF00076">
    <property type="entry name" value="RRM_1"/>
    <property type="match status" value="2"/>
</dbReference>
<dbReference type="InterPro" id="IPR011989">
    <property type="entry name" value="ARM-like"/>
</dbReference>
<dbReference type="CDD" id="cd00590">
    <property type="entry name" value="RRM_SF"/>
    <property type="match status" value="2"/>
</dbReference>
<evidence type="ECO:0008006" key="9">
    <source>
        <dbReference type="Google" id="ProtNLM"/>
    </source>
</evidence>
<dbReference type="SMART" id="SM00025">
    <property type="entry name" value="Pumilio"/>
    <property type="match status" value="5"/>
</dbReference>
<evidence type="ECO:0000313" key="7">
    <source>
        <dbReference type="EMBL" id="EPB87882.1"/>
    </source>
</evidence>
<proteinExistence type="predicted"/>
<dbReference type="Gene3D" id="3.30.70.330">
    <property type="match status" value="2"/>
</dbReference>
<feature type="compositionally biased region" description="Polar residues" evidence="4">
    <location>
        <begin position="1"/>
        <end position="18"/>
    </location>
</feature>
<keyword evidence="8" id="KW-1185">Reference proteome</keyword>
<feature type="repeat" description="Pumilio" evidence="3">
    <location>
        <begin position="568"/>
        <end position="603"/>
    </location>
</feature>
<dbReference type="PANTHER" id="PTHR47093">
    <property type="entry name" value="PROTEIN JSN1-RELATED"/>
    <property type="match status" value="1"/>
</dbReference>
<dbReference type="PROSITE" id="PS50102">
    <property type="entry name" value="RRM"/>
    <property type="match status" value="2"/>
</dbReference>
<dbReference type="Gene3D" id="1.25.10.10">
    <property type="entry name" value="Leucine-rich Repeat Variant"/>
    <property type="match status" value="1"/>
</dbReference>
<dbReference type="InterPro" id="IPR052645">
    <property type="entry name" value="Pumilio_domain_protein"/>
</dbReference>
<evidence type="ECO:0000256" key="1">
    <source>
        <dbReference type="ARBA" id="ARBA00022737"/>
    </source>
</evidence>
<dbReference type="InterPro" id="IPR000504">
    <property type="entry name" value="RRM_dom"/>
</dbReference>
<dbReference type="InterPro" id="IPR016024">
    <property type="entry name" value="ARM-type_fold"/>
</dbReference>
<dbReference type="Proteomes" id="UP000014254">
    <property type="component" value="Unassembled WGS sequence"/>
</dbReference>
<dbReference type="GO" id="GO:0003723">
    <property type="term" value="F:RNA binding"/>
    <property type="evidence" value="ECO:0007669"/>
    <property type="project" value="UniProtKB-UniRule"/>
</dbReference>
<evidence type="ECO:0000256" key="3">
    <source>
        <dbReference type="PROSITE-ProRule" id="PRU00317"/>
    </source>
</evidence>
<feature type="region of interest" description="Disordered" evidence="4">
    <location>
        <begin position="1"/>
        <end position="41"/>
    </location>
</feature>
<feature type="repeat" description="Pumilio" evidence="3">
    <location>
        <begin position="641"/>
        <end position="679"/>
    </location>
</feature>
<gene>
    <name evidence="7" type="ORF">HMPREF1544_05289</name>
</gene>
<dbReference type="eggNOG" id="KOG4574">
    <property type="taxonomic scope" value="Eukaryota"/>
</dbReference>
<dbReference type="InParanoid" id="S2JHB4"/>
<keyword evidence="2" id="KW-0694">RNA-binding</keyword>
<dbReference type="Pfam" id="PF00806">
    <property type="entry name" value="PUF"/>
    <property type="match status" value="3"/>
</dbReference>
<accession>S2JHB4</accession>
<dbReference type="InterPro" id="IPR001313">
    <property type="entry name" value="Pumilio_RNA-bd_rpt"/>
</dbReference>
<dbReference type="EMBL" id="KE123960">
    <property type="protein sequence ID" value="EPB87882.1"/>
    <property type="molecule type" value="Genomic_DNA"/>
</dbReference>
<feature type="region of interest" description="Disordered" evidence="4">
    <location>
        <begin position="165"/>
        <end position="197"/>
    </location>
</feature>